<dbReference type="Proteomes" id="UP000095287">
    <property type="component" value="Unplaced"/>
</dbReference>
<accession>A0A1I7ZQ90</accession>
<keyword evidence="2" id="KW-1133">Transmembrane helix</keyword>
<keyword evidence="3" id="KW-1185">Reference proteome</keyword>
<feature type="transmembrane region" description="Helical" evidence="2">
    <location>
        <begin position="6"/>
        <end position="34"/>
    </location>
</feature>
<evidence type="ECO:0000313" key="4">
    <source>
        <dbReference type="WBParaSite" id="L893_g28733.t1"/>
    </source>
</evidence>
<evidence type="ECO:0000256" key="2">
    <source>
        <dbReference type="SAM" id="Phobius"/>
    </source>
</evidence>
<proteinExistence type="predicted"/>
<sequence>MSGALYFGQAMICAVFTFLTAGFKNFPVLVYVILGSNAKSMLEDLMDQHPYPDRNPGYPAPVQDLLLIKRMQRPRRHRIDNEVPPPLPFSGEELRYMGRTPPHSIADPQVRTY</sequence>
<reference evidence="4" key="1">
    <citation type="submission" date="2016-11" db="UniProtKB">
        <authorList>
            <consortium name="WormBaseParasite"/>
        </authorList>
    </citation>
    <scope>IDENTIFICATION</scope>
</reference>
<dbReference type="AlphaFoldDB" id="A0A1I7ZQ90"/>
<evidence type="ECO:0000313" key="3">
    <source>
        <dbReference type="Proteomes" id="UP000095287"/>
    </source>
</evidence>
<keyword evidence="2" id="KW-0812">Transmembrane</keyword>
<name>A0A1I7ZQ90_9BILA</name>
<organism evidence="3 4">
    <name type="scientific">Steinernema glaseri</name>
    <dbReference type="NCBI Taxonomy" id="37863"/>
    <lineage>
        <taxon>Eukaryota</taxon>
        <taxon>Metazoa</taxon>
        <taxon>Ecdysozoa</taxon>
        <taxon>Nematoda</taxon>
        <taxon>Chromadorea</taxon>
        <taxon>Rhabditida</taxon>
        <taxon>Tylenchina</taxon>
        <taxon>Panagrolaimomorpha</taxon>
        <taxon>Strongyloidoidea</taxon>
        <taxon>Steinernematidae</taxon>
        <taxon>Steinernema</taxon>
    </lineage>
</organism>
<keyword evidence="2" id="KW-0472">Membrane</keyword>
<feature type="region of interest" description="Disordered" evidence="1">
    <location>
        <begin position="77"/>
        <end position="113"/>
    </location>
</feature>
<dbReference type="WBParaSite" id="L893_g28733.t1">
    <property type="protein sequence ID" value="L893_g28733.t1"/>
    <property type="gene ID" value="L893_g28733"/>
</dbReference>
<protein>
    <submittedName>
        <fullName evidence="4">Uncharacterized protein</fullName>
    </submittedName>
</protein>
<evidence type="ECO:0000256" key="1">
    <source>
        <dbReference type="SAM" id="MobiDB-lite"/>
    </source>
</evidence>